<gene>
    <name evidence="2" type="ORF">D9619_007622</name>
</gene>
<evidence type="ECO:0000313" key="3">
    <source>
        <dbReference type="Proteomes" id="UP000567179"/>
    </source>
</evidence>
<feature type="region of interest" description="Disordered" evidence="1">
    <location>
        <begin position="1"/>
        <end position="78"/>
    </location>
</feature>
<dbReference type="Proteomes" id="UP000567179">
    <property type="component" value="Unassembled WGS sequence"/>
</dbReference>
<keyword evidence="3" id="KW-1185">Reference proteome</keyword>
<accession>A0A8H5ATK5</accession>
<reference evidence="2 3" key="1">
    <citation type="journal article" date="2020" name="ISME J.">
        <title>Uncovering the hidden diversity of litter-decomposition mechanisms in mushroom-forming fungi.</title>
        <authorList>
            <person name="Floudas D."/>
            <person name="Bentzer J."/>
            <person name="Ahren D."/>
            <person name="Johansson T."/>
            <person name="Persson P."/>
            <person name="Tunlid A."/>
        </authorList>
    </citation>
    <scope>NUCLEOTIDE SEQUENCE [LARGE SCALE GENOMIC DNA]</scope>
    <source>
        <strain evidence="2 3">CBS 101986</strain>
    </source>
</reference>
<comment type="caution">
    <text evidence="2">The sequence shown here is derived from an EMBL/GenBank/DDBJ whole genome shotgun (WGS) entry which is preliminary data.</text>
</comment>
<feature type="compositionally biased region" description="Basic and acidic residues" evidence="1">
    <location>
        <begin position="44"/>
        <end position="54"/>
    </location>
</feature>
<evidence type="ECO:0000313" key="2">
    <source>
        <dbReference type="EMBL" id="KAF5310772.1"/>
    </source>
</evidence>
<dbReference type="EMBL" id="JAACJJ010000057">
    <property type="protein sequence ID" value="KAF5310772.1"/>
    <property type="molecule type" value="Genomic_DNA"/>
</dbReference>
<name>A0A8H5ATK5_9AGAR</name>
<proteinExistence type="predicted"/>
<protein>
    <submittedName>
        <fullName evidence="2">Uncharacterized protein</fullName>
    </submittedName>
</protein>
<dbReference type="AlphaFoldDB" id="A0A8H5ATK5"/>
<evidence type="ECO:0000256" key="1">
    <source>
        <dbReference type="SAM" id="MobiDB-lite"/>
    </source>
</evidence>
<sequence>MAPRSIPRTDPPSTSQSKATATALANTHKDLGAGSGLRGAAKRQRVDASVHQEDEERDNDGSGSDDAGGDAREQSAETLEYVSDVEGAIKSIAAPASAHAPVPPTLRMHNTHISNSTMLLSAHSHHLRFAAFLSCPCACPSAIPILK</sequence>
<feature type="compositionally biased region" description="Polar residues" evidence="1">
    <location>
        <begin position="11"/>
        <end position="25"/>
    </location>
</feature>
<organism evidence="2 3">
    <name type="scientific">Psilocybe cf. subviscida</name>
    <dbReference type="NCBI Taxonomy" id="2480587"/>
    <lineage>
        <taxon>Eukaryota</taxon>
        <taxon>Fungi</taxon>
        <taxon>Dikarya</taxon>
        <taxon>Basidiomycota</taxon>
        <taxon>Agaricomycotina</taxon>
        <taxon>Agaricomycetes</taxon>
        <taxon>Agaricomycetidae</taxon>
        <taxon>Agaricales</taxon>
        <taxon>Agaricineae</taxon>
        <taxon>Strophariaceae</taxon>
        <taxon>Psilocybe</taxon>
    </lineage>
</organism>